<evidence type="ECO:0008006" key="3">
    <source>
        <dbReference type="Google" id="ProtNLM"/>
    </source>
</evidence>
<evidence type="ECO:0000313" key="2">
    <source>
        <dbReference type="Proteomes" id="UP000542674"/>
    </source>
</evidence>
<gene>
    <name evidence="1" type="ORF">F4559_004883</name>
</gene>
<dbReference type="EMBL" id="JACHJS010000001">
    <property type="protein sequence ID" value="MBB4967524.1"/>
    <property type="molecule type" value="Genomic_DNA"/>
</dbReference>
<proteinExistence type="predicted"/>
<sequence length="142" mass="15428">MGEGEAALERRRVAFAAETAATVADAEGRVRARSTQTQFSIDIDKAPQLIASLEQAIEKLLKAYRDAEELTKSHPPGKDIYSGFAAMAMRKAAGDEEGGYRWANEKAREALQKTIDNIKAAVAGYRRTEGVAHDAFTGQGDR</sequence>
<comment type="caution">
    <text evidence="1">The sequence shown here is derived from an EMBL/GenBank/DDBJ whole genome shotgun (WGS) entry which is preliminary data.</text>
</comment>
<name>A0A7W7T6L0_9PSEU</name>
<dbReference type="AlphaFoldDB" id="A0A7W7T6L0"/>
<evidence type="ECO:0000313" key="1">
    <source>
        <dbReference type="EMBL" id="MBB4967524.1"/>
    </source>
</evidence>
<accession>A0A7W7T6L0</accession>
<dbReference type="RefSeq" id="WP_184672298.1">
    <property type="nucleotide sequence ID" value="NZ_BAABAI010000007.1"/>
</dbReference>
<organism evidence="1 2">
    <name type="scientific">Saccharothrix violaceirubra</name>
    <dbReference type="NCBI Taxonomy" id="413306"/>
    <lineage>
        <taxon>Bacteria</taxon>
        <taxon>Bacillati</taxon>
        <taxon>Actinomycetota</taxon>
        <taxon>Actinomycetes</taxon>
        <taxon>Pseudonocardiales</taxon>
        <taxon>Pseudonocardiaceae</taxon>
        <taxon>Saccharothrix</taxon>
    </lineage>
</organism>
<dbReference type="Proteomes" id="UP000542674">
    <property type="component" value="Unassembled WGS sequence"/>
</dbReference>
<reference evidence="1 2" key="1">
    <citation type="submission" date="2020-08" db="EMBL/GenBank/DDBJ databases">
        <title>Sequencing the genomes of 1000 actinobacteria strains.</title>
        <authorList>
            <person name="Klenk H.-P."/>
        </authorList>
    </citation>
    <scope>NUCLEOTIDE SEQUENCE [LARGE SCALE GENOMIC DNA]</scope>
    <source>
        <strain evidence="1 2">DSM 45084</strain>
    </source>
</reference>
<protein>
    <recommendedName>
        <fullName evidence="3">Excreted virulence factor EspC (Type VII ESX diderm)</fullName>
    </recommendedName>
</protein>
<keyword evidence="2" id="KW-1185">Reference proteome</keyword>